<sequence length="103" mass="11235">MFWSVTLLASRRLVPTSFTGKLALQLLAAVDLLIRSTTGNRTPLSACTRRPEEFPRTNLLVYVIETSPITDTASRGPITIANPKSQFRTDPSDHGKAPSNIAP</sequence>
<dbReference type="Proteomes" id="UP000250235">
    <property type="component" value="Unassembled WGS sequence"/>
</dbReference>
<protein>
    <submittedName>
        <fullName evidence="2">Uncharacterized protein</fullName>
    </submittedName>
</protein>
<organism evidence="2 3">
    <name type="scientific">Dorcoceras hygrometricum</name>
    <dbReference type="NCBI Taxonomy" id="472368"/>
    <lineage>
        <taxon>Eukaryota</taxon>
        <taxon>Viridiplantae</taxon>
        <taxon>Streptophyta</taxon>
        <taxon>Embryophyta</taxon>
        <taxon>Tracheophyta</taxon>
        <taxon>Spermatophyta</taxon>
        <taxon>Magnoliopsida</taxon>
        <taxon>eudicotyledons</taxon>
        <taxon>Gunneridae</taxon>
        <taxon>Pentapetalae</taxon>
        <taxon>asterids</taxon>
        <taxon>lamiids</taxon>
        <taxon>Lamiales</taxon>
        <taxon>Gesneriaceae</taxon>
        <taxon>Didymocarpoideae</taxon>
        <taxon>Trichosporeae</taxon>
        <taxon>Loxocarpinae</taxon>
        <taxon>Dorcoceras</taxon>
    </lineage>
</organism>
<accession>A0A2Z7C7N5</accession>
<gene>
    <name evidence="2" type="ORF">F511_16939</name>
</gene>
<name>A0A2Z7C7N5_9LAMI</name>
<dbReference type="EMBL" id="KQ999311">
    <property type="protein sequence ID" value="KZV41991.1"/>
    <property type="molecule type" value="Genomic_DNA"/>
</dbReference>
<evidence type="ECO:0000256" key="1">
    <source>
        <dbReference type="SAM" id="MobiDB-lite"/>
    </source>
</evidence>
<dbReference type="AlphaFoldDB" id="A0A2Z7C7N5"/>
<reference evidence="2 3" key="1">
    <citation type="journal article" date="2015" name="Proc. Natl. Acad. Sci. U.S.A.">
        <title>The resurrection genome of Boea hygrometrica: A blueprint for survival of dehydration.</title>
        <authorList>
            <person name="Xiao L."/>
            <person name="Yang G."/>
            <person name="Zhang L."/>
            <person name="Yang X."/>
            <person name="Zhao S."/>
            <person name="Ji Z."/>
            <person name="Zhou Q."/>
            <person name="Hu M."/>
            <person name="Wang Y."/>
            <person name="Chen M."/>
            <person name="Xu Y."/>
            <person name="Jin H."/>
            <person name="Xiao X."/>
            <person name="Hu G."/>
            <person name="Bao F."/>
            <person name="Hu Y."/>
            <person name="Wan P."/>
            <person name="Li L."/>
            <person name="Deng X."/>
            <person name="Kuang T."/>
            <person name="Xiang C."/>
            <person name="Zhu J.K."/>
            <person name="Oliver M.J."/>
            <person name="He Y."/>
        </authorList>
    </citation>
    <scope>NUCLEOTIDE SEQUENCE [LARGE SCALE GENOMIC DNA]</scope>
    <source>
        <strain evidence="3">cv. XS01</strain>
    </source>
</reference>
<feature type="region of interest" description="Disordered" evidence="1">
    <location>
        <begin position="73"/>
        <end position="103"/>
    </location>
</feature>
<keyword evidence="3" id="KW-1185">Reference proteome</keyword>
<evidence type="ECO:0000313" key="3">
    <source>
        <dbReference type="Proteomes" id="UP000250235"/>
    </source>
</evidence>
<evidence type="ECO:0000313" key="2">
    <source>
        <dbReference type="EMBL" id="KZV41991.1"/>
    </source>
</evidence>
<proteinExistence type="predicted"/>